<name>A0A3S3UTH4_9SPHI</name>
<dbReference type="GO" id="GO:0000156">
    <property type="term" value="F:phosphorelay response regulator activity"/>
    <property type="evidence" value="ECO:0007669"/>
    <property type="project" value="InterPro"/>
</dbReference>
<reference evidence="4 5" key="1">
    <citation type="submission" date="2019-01" db="EMBL/GenBank/DDBJ databases">
        <title>Mucilaginibacter antarcticum sp. nov., isolated from antarctic soil.</title>
        <authorList>
            <person name="Yan Y.-Q."/>
            <person name="Du Z.-J."/>
        </authorList>
    </citation>
    <scope>NUCLEOTIDE SEQUENCE [LARGE SCALE GENOMIC DNA]</scope>
    <source>
        <strain evidence="4 5">F01003</strain>
    </source>
</reference>
<sequence>MMKAIIIDDEPRGRNILLQLITQNFPHINVVATAAGADEGIARIDAWKPDVVFLDVEMPGKNAFDMLKELGKIDFKIIFVSAHNHYAISAIKLSALDFLLKPIDLHDLTMAIQRLTIQPANQVQQVPHLLQQLQQPKSNFGKIAIASVNAIEFINISDILYCKADNVYTEVYLHNTTITSTKNLKEFDDLLSAHFFFRIHHSYLINMNHIKKYLKGEGGAVIMSNDVEIEVSRRRKSAFLEMFSTI</sequence>
<feature type="domain" description="HTH LytTR-type" evidence="3">
    <location>
        <begin position="143"/>
        <end position="245"/>
    </location>
</feature>
<dbReference type="Pfam" id="PF00072">
    <property type="entry name" value="Response_reg"/>
    <property type="match status" value="1"/>
</dbReference>
<dbReference type="InterPro" id="IPR007492">
    <property type="entry name" value="LytTR_DNA-bd_dom"/>
</dbReference>
<keyword evidence="1" id="KW-0597">Phosphoprotein</keyword>
<evidence type="ECO:0000259" key="3">
    <source>
        <dbReference type="PROSITE" id="PS50930"/>
    </source>
</evidence>
<dbReference type="OrthoDB" id="9787344at2"/>
<dbReference type="GO" id="GO:0003677">
    <property type="term" value="F:DNA binding"/>
    <property type="evidence" value="ECO:0007669"/>
    <property type="project" value="InterPro"/>
</dbReference>
<accession>A0A3S3UTH4</accession>
<dbReference type="Gene3D" id="3.40.50.2300">
    <property type="match status" value="1"/>
</dbReference>
<organism evidence="4 5">
    <name type="scientific">Mucilaginibacter gilvus</name>
    <dbReference type="NCBI Taxonomy" id="2305909"/>
    <lineage>
        <taxon>Bacteria</taxon>
        <taxon>Pseudomonadati</taxon>
        <taxon>Bacteroidota</taxon>
        <taxon>Sphingobacteriia</taxon>
        <taxon>Sphingobacteriales</taxon>
        <taxon>Sphingobacteriaceae</taxon>
        <taxon>Mucilaginibacter</taxon>
    </lineage>
</organism>
<dbReference type="InterPro" id="IPR001789">
    <property type="entry name" value="Sig_transdc_resp-reg_receiver"/>
</dbReference>
<dbReference type="AlphaFoldDB" id="A0A3S3UTH4"/>
<evidence type="ECO:0000256" key="1">
    <source>
        <dbReference type="PROSITE-ProRule" id="PRU00169"/>
    </source>
</evidence>
<gene>
    <name evidence="4" type="ORF">EPL05_08425</name>
</gene>
<dbReference type="EMBL" id="SBIW01000003">
    <property type="protein sequence ID" value="RWY54061.1"/>
    <property type="molecule type" value="Genomic_DNA"/>
</dbReference>
<dbReference type="PANTHER" id="PTHR37299:SF1">
    <property type="entry name" value="STAGE 0 SPORULATION PROTEIN A HOMOLOG"/>
    <property type="match status" value="1"/>
</dbReference>
<dbReference type="InterPro" id="IPR046947">
    <property type="entry name" value="LytR-like"/>
</dbReference>
<evidence type="ECO:0000313" key="4">
    <source>
        <dbReference type="EMBL" id="RWY54061.1"/>
    </source>
</evidence>
<evidence type="ECO:0000313" key="5">
    <source>
        <dbReference type="Proteomes" id="UP000286701"/>
    </source>
</evidence>
<dbReference type="PROSITE" id="PS50930">
    <property type="entry name" value="HTH_LYTTR"/>
    <property type="match status" value="1"/>
</dbReference>
<dbReference type="RefSeq" id="WP_128533496.1">
    <property type="nucleotide sequence ID" value="NZ_SBIW01000003.1"/>
</dbReference>
<dbReference type="SUPFAM" id="SSF52172">
    <property type="entry name" value="CheY-like"/>
    <property type="match status" value="1"/>
</dbReference>
<dbReference type="InterPro" id="IPR011006">
    <property type="entry name" value="CheY-like_superfamily"/>
</dbReference>
<dbReference type="PANTHER" id="PTHR37299">
    <property type="entry name" value="TRANSCRIPTIONAL REGULATOR-RELATED"/>
    <property type="match status" value="1"/>
</dbReference>
<dbReference type="SMART" id="SM00448">
    <property type="entry name" value="REC"/>
    <property type="match status" value="1"/>
</dbReference>
<dbReference type="PROSITE" id="PS50110">
    <property type="entry name" value="RESPONSE_REGULATORY"/>
    <property type="match status" value="1"/>
</dbReference>
<feature type="modified residue" description="4-aspartylphosphate" evidence="1">
    <location>
        <position position="55"/>
    </location>
</feature>
<keyword evidence="5" id="KW-1185">Reference proteome</keyword>
<evidence type="ECO:0000259" key="2">
    <source>
        <dbReference type="PROSITE" id="PS50110"/>
    </source>
</evidence>
<dbReference type="Pfam" id="PF04397">
    <property type="entry name" value="LytTR"/>
    <property type="match status" value="1"/>
</dbReference>
<dbReference type="Proteomes" id="UP000286701">
    <property type="component" value="Unassembled WGS sequence"/>
</dbReference>
<proteinExistence type="predicted"/>
<feature type="domain" description="Response regulatory" evidence="2">
    <location>
        <begin position="3"/>
        <end position="116"/>
    </location>
</feature>
<dbReference type="Gene3D" id="2.40.50.1020">
    <property type="entry name" value="LytTr DNA-binding domain"/>
    <property type="match status" value="1"/>
</dbReference>
<comment type="caution">
    <text evidence="4">The sequence shown here is derived from an EMBL/GenBank/DDBJ whole genome shotgun (WGS) entry which is preliminary data.</text>
</comment>
<protein>
    <submittedName>
        <fullName evidence="4">Response regulator transcription factor</fullName>
    </submittedName>
</protein>
<dbReference type="SMART" id="SM00850">
    <property type="entry name" value="LytTR"/>
    <property type="match status" value="1"/>
</dbReference>